<dbReference type="InterPro" id="IPR029064">
    <property type="entry name" value="Ribosomal_eL30-like_sf"/>
</dbReference>
<dbReference type="NCBIfam" id="TIGR00186">
    <property type="entry name" value="rRNA_methyl_3"/>
    <property type="match status" value="1"/>
</dbReference>
<dbReference type="CDD" id="cd18103">
    <property type="entry name" value="SpoU-like_RlmB"/>
    <property type="match status" value="1"/>
</dbReference>
<dbReference type="GO" id="GO:0008173">
    <property type="term" value="F:RNA methyltransferase activity"/>
    <property type="evidence" value="ECO:0007669"/>
    <property type="project" value="InterPro"/>
</dbReference>
<dbReference type="PANTHER" id="PTHR46429">
    <property type="entry name" value="23S RRNA (GUANOSINE-2'-O-)-METHYLTRANSFERASE RLMB"/>
    <property type="match status" value="1"/>
</dbReference>
<gene>
    <name evidence="5" type="ORF">CAAU_2451</name>
</gene>
<comment type="similarity">
    <text evidence="1">Belongs to the class IV-like SAM-binding methyltransferase superfamily. RNA methyltransferase TrmH family.</text>
</comment>
<dbReference type="GO" id="GO:0032259">
    <property type="term" value="P:methylation"/>
    <property type="evidence" value="ECO:0007669"/>
    <property type="project" value="UniProtKB-KW"/>
</dbReference>
<comment type="caution">
    <text evidence="5">The sequence shown here is derived from an EMBL/GenBank/DDBJ whole genome shotgun (WGS) entry which is preliminary data.</text>
</comment>
<evidence type="ECO:0000313" key="5">
    <source>
        <dbReference type="EMBL" id="CCJ34534.1"/>
    </source>
</evidence>
<dbReference type="FunFam" id="3.40.1280.10:FF:000008">
    <property type="entry name" value="Group 3 RNA methyltransferase TrmH"/>
    <property type="match status" value="1"/>
</dbReference>
<keyword evidence="2 5" id="KW-0489">Methyltransferase</keyword>
<dbReference type="InterPro" id="IPR029026">
    <property type="entry name" value="tRNA_m1G_MTases_N"/>
</dbReference>
<dbReference type="EMBL" id="CAKP01000130">
    <property type="protein sequence ID" value="CCJ34534.1"/>
    <property type="molecule type" value="Genomic_DNA"/>
</dbReference>
<dbReference type="Proteomes" id="UP000007652">
    <property type="component" value="Unassembled WGS sequence"/>
</dbReference>
<dbReference type="InterPro" id="IPR001537">
    <property type="entry name" value="SpoU_MeTrfase"/>
</dbReference>
<dbReference type="Gene3D" id="3.30.1330.30">
    <property type="match status" value="1"/>
</dbReference>
<dbReference type="SUPFAM" id="SSF55315">
    <property type="entry name" value="L30e-like"/>
    <property type="match status" value="1"/>
</dbReference>
<accession>I7J6I6</accession>
<organism evidence="5 6">
    <name type="scientific">Caloramator australicus RC3</name>
    <dbReference type="NCBI Taxonomy" id="857293"/>
    <lineage>
        <taxon>Bacteria</taxon>
        <taxon>Bacillati</taxon>
        <taxon>Bacillota</taxon>
        <taxon>Clostridia</taxon>
        <taxon>Eubacteriales</taxon>
        <taxon>Clostridiaceae</taxon>
        <taxon>Caloramator</taxon>
    </lineage>
</organism>
<name>I7J6I6_9CLOT</name>
<dbReference type="RefSeq" id="WP_008909780.1">
    <property type="nucleotide sequence ID" value="NZ_CAKP01000130.1"/>
</dbReference>
<keyword evidence="6" id="KW-1185">Reference proteome</keyword>
<dbReference type="SMART" id="SM00967">
    <property type="entry name" value="SpoU_sub_bind"/>
    <property type="match status" value="1"/>
</dbReference>
<keyword evidence="3 5" id="KW-0808">Transferase</keyword>
<dbReference type="GO" id="GO:0003723">
    <property type="term" value="F:RNA binding"/>
    <property type="evidence" value="ECO:0007669"/>
    <property type="project" value="InterPro"/>
</dbReference>
<dbReference type="InterPro" id="IPR013123">
    <property type="entry name" value="SpoU_subst-bd"/>
</dbReference>
<evidence type="ECO:0000256" key="3">
    <source>
        <dbReference type="ARBA" id="ARBA00022679"/>
    </source>
</evidence>
<dbReference type="STRING" id="857293.CAAU_2451"/>
<dbReference type="OrthoDB" id="9794400at2"/>
<dbReference type="GO" id="GO:0006396">
    <property type="term" value="P:RNA processing"/>
    <property type="evidence" value="ECO:0007669"/>
    <property type="project" value="InterPro"/>
</dbReference>
<dbReference type="InterPro" id="IPR029028">
    <property type="entry name" value="Alpha/beta_knot_MTases"/>
</dbReference>
<dbReference type="GO" id="GO:0005829">
    <property type="term" value="C:cytosol"/>
    <property type="evidence" value="ECO:0007669"/>
    <property type="project" value="TreeGrafter"/>
</dbReference>
<reference evidence="5 6" key="1">
    <citation type="journal article" date="2011" name="J. Bacteriol.">
        <title>Draft genome sequence of Caloramator australicus strain RC3T, a thermoanaerobe from the Great Artesian Basin of Australia.</title>
        <authorList>
            <person name="Ogg C.D."/>
            <person name="Patel B.K.C."/>
        </authorList>
    </citation>
    <scope>NUCLEOTIDE SEQUENCE [LARGE SCALE GENOMIC DNA]</scope>
    <source>
        <strain evidence="5 6">RC3</strain>
    </source>
</reference>
<sequence>MKKFDKKNKGKEIKSERETVERENIIEGRNPVIEAIKSGRTIEKLYVSKGDLEGSIKMIISLARERGIVVNEVERKRLDDMSTTKAHQGVIAVVGEYKYYDLEDILNLAREKGEDPFIIILDEIEDPHNLGSIIRSANIFGAHGVIIPKRRSALVTATVAKASAGAIEYTKIAKVTNLNQVIKELKENGIWVAALDMDGEICYNKDLRGPLAVVIGSEGRGVSRLVKENCDFVVKIPMFGEISSLNASVAAGVIMYEVRKQRGIKGE</sequence>
<feature type="domain" description="RNA 2-O ribose methyltransferase substrate binding" evidence="4">
    <location>
        <begin position="25"/>
        <end position="100"/>
    </location>
</feature>
<dbReference type="Pfam" id="PF08032">
    <property type="entry name" value="SpoU_sub_bind"/>
    <property type="match status" value="1"/>
</dbReference>
<protein>
    <submittedName>
        <fullName evidence="5">TrmH family tRNA/rRNA methyltransferase YacO</fullName>
        <ecNumber evidence="5">2.1.1.-</ecNumber>
    </submittedName>
</protein>
<evidence type="ECO:0000259" key="4">
    <source>
        <dbReference type="SMART" id="SM00967"/>
    </source>
</evidence>
<dbReference type="SUPFAM" id="SSF75217">
    <property type="entry name" value="alpha/beta knot"/>
    <property type="match status" value="1"/>
</dbReference>
<dbReference type="Pfam" id="PF00588">
    <property type="entry name" value="SpoU_methylase"/>
    <property type="match status" value="1"/>
</dbReference>
<dbReference type="eggNOG" id="COG0566">
    <property type="taxonomic scope" value="Bacteria"/>
</dbReference>
<evidence type="ECO:0000256" key="2">
    <source>
        <dbReference type="ARBA" id="ARBA00022603"/>
    </source>
</evidence>
<dbReference type="Gene3D" id="3.40.1280.10">
    <property type="match status" value="1"/>
</dbReference>
<evidence type="ECO:0000256" key="1">
    <source>
        <dbReference type="ARBA" id="ARBA00007228"/>
    </source>
</evidence>
<dbReference type="PANTHER" id="PTHR46429:SF1">
    <property type="entry name" value="23S RRNA (GUANOSINE-2'-O-)-METHYLTRANSFERASE RLMB"/>
    <property type="match status" value="1"/>
</dbReference>
<dbReference type="InterPro" id="IPR004441">
    <property type="entry name" value="rRNA_MeTrfase_TrmH"/>
</dbReference>
<dbReference type="AlphaFoldDB" id="I7J6I6"/>
<dbReference type="EC" id="2.1.1.-" evidence="5"/>
<proteinExistence type="inferred from homology"/>
<evidence type="ECO:0000313" key="6">
    <source>
        <dbReference type="Proteomes" id="UP000007652"/>
    </source>
</evidence>